<feature type="region of interest" description="Disordered" evidence="1">
    <location>
        <begin position="197"/>
        <end position="216"/>
    </location>
</feature>
<feature type="domain" description="Transposase IS4-like" evidence="2">
    <location>
        <begin position="141"/>
        <end position="367"/>
    </location>
</feature>
<evidence type="ECO:0000313" key="5">
    <source>
        <dbReference type="Proteomes" id="UP000000657"/>
    </source>
</evidence>
<evidence type="ECO:0000259" key="2">
    <source>
        <dbReference type="Pfam" id="PF01609"/>
    </source>
</evidence>
<dbReference type="GO" id="GO:0003677">
    <property type="term" value="F:DNA binding"/>
    <property type="evidence" value="ECO:0007669"/>
    <property type="project" value="InterPro"/>
</dbReference>
<organism evidence="4 5">
    <name type="scientific">Frankia alni (strain DSM 45986 / CECT 9034 / ACN14a)</name>
    <dbReference type="NCBI Taxonomy" id="326424"/>
    <lineage>
        <taxon>Bacteria</taxon>
        <taxon>Bacillati</taxon>
        <taxon>Actinomycetota</taxon>
        <taxon>Actinomycetes</taxon>
        <taxon>Frankiales</taxon>
        <taxon>Frankiaceae</taxon>
        <taxon>Frankia</taxon>
    </lineage>
</organism>
<dbReference type="InterPro" id="IPR032806">
    <property type="entry name" value="YbfD_N"/>
</dbReference>
<keyword evidence="5" id="KW-1185">Reference proteome</keyword>
<dbReference type="KEGG" id="fal:FRAAL3914"/>
<name>Q0RIV8_FRAAA</name>
<dbReference type="EMBL" id="CT573213">
    <property type="protein sequence ID" value="CAJ62557.1"/>
    <property type="molecule type" value="Genomic_DNA"/>
</dbReference>
<evidence type="ECO:0000259" key="3">
    <source>
        <dbReference type="Pfam" id="PF13808"/>
    </source>
</evidence>
<dbReference type="InterPro" id="IPR047647">
    <property type="entry name" value="ISAs1_transpos"/>
</dbReference>
<dbReference type="InterPro" id="IPR002559">
    <property type="entry name" value="Transposase_11"/>
</dbReference>
<dbReference type="PANTHER" id="PTHR30298:SF0">
    <property type="entry name" value="PROTEIN YBFL-RELATED"/>
    <property type="match status" value="1"/>
</dbReference>
<sequence>MSARKEGHRVSSCQPDPAMSTAPFGAECYDITSLLDTLGEIPDPRDQWEKIYSLSFLLAVILVATPTGAKCPREFHRRAADLPQSLLAVLGAPRDFLVGGYREPSEKTIRLLLKKIDVDALDTAFGSWLCAQAAPGQVAFAIDVKVLRGAWSGKDAQVRLLSAMLHGKGAVRVRVRIPDDTNEITHIQELVTKLPKNARPTSHDARRHTHPARHRETPRENRMDYILTVKGNQPTLERQTFERILPLLQETPHHEVEERAHGRIKNWQTWTRTAEIIDFPHVETACVIRRDEFDLTGVRISREHALILSSTPSERATAAYLHNRTRRHWGIENEIHYTRDTAWREDANPTYTGNTNHALASFRNLAIGVIRLSGARKIKETIKHVAANRYRALQLIATVCNGAGL</sequence>
<reference evidence="4 5" key="1">
    <citation type="journal article" date="2007" name="Genome Res.">
        <title>Genome characteristics of facultatively symbiotic Frankia sp. strains reflect host range and host plant biogeography.</title>
        <authorList>
            <person name="Normand P."/>
            <person name="Lapierre P."/>
            <person name="Tisa L.S."/>
            <person name="Gogarten J.P."/>
            <person name="Alloisio N."/>
            <person name="Bagnarol E."/>
            <person name="Bassi C.A."/>
            <person name="Berry A.M."/>
            <person name="Bickhart D.M."/>
            <person name="Choisne N."/>
            <person name="Couloux A."/>
            <person name="Cournoyer B."/>
            <person name="Cruveiller S."/>
            <person name="Daubin V."/>
            <person name="Demange N."/>
            <person name="Francino M.P."/>
            <person name="Goltsman E."/>
            <person name="Huang Y."/>
            <person name="Kopp O.R."/>
            <person name="Labarre L."/>
            <person name="Lapidus A."/>
            <person name="Lavire C."/>
            <person name="Marechal J."/>
            <person name="Martinez M."/>
            <person name="Mastronunzio J.E."/>
            <person name="Mullin B.C."/>
            <person name="Niemann J."/>
            <person name="Pujic P."/>
            <person name="Rawnsley T."/>
            <person name="Rouy Z."/>
            <person name="Schenowitz C."/>
            <person name="Sellstedt A."/>
            <person name="Tavares F."/>
            <person name="Tomkins J.P."/>
            <person name="Vallenet D."/>
            <person name="Valverde C."/>
            <person name="Wall L.G."/>
            <person name="Wang Y."/>
            <person name="Medigue C."/>
            <person name="Benson D.R."/>
        </authorList>
    </citation>
    <scope>NUCLEOTIDE SEQUENCE [LARGE SCALE GENOMIC DNA]</scope>
    <source>
        <strain evidence="5">DSM 45986 / CECT 9034 / ACN14a</strain>
    </source>
</reference>
<evidence type="ECO:0000313" key="4">
    <source>
        <dbReference type="EMBL" id="CAJ62557.1"/>
    </source>
</evidence>
<dbReference type="PANTHER" id="PTHR30298">
    <property type="entry name" value="H REPEAT-ASSOCIATED PREDICTED TRANSPOSASE"/>
    <property type="match status" value="1"/>
</dbReference>
<dbReference type="Pfam" id="PF01609">
    <property type="entry name" value="DDE_Tnp_1"/>
    <property type="match status" value="1"/>
</dbReference>
<feature type="domain" description="H repeat-associated protein N-terminal" evidence="3">
    <location>
        <begin position="36"/>
        <end position="129"/>
    </location>
</feature>
<accession>Q0RIV8</accession>
<dbReference type="eggNOG" id="COG5433">
    <property type="taxonomic scope" value="Bacteria"/>
</dbReference>
<proteinExistence type="predicted"/>
<gene>
    <name evidence="4" type="ordered locus">FRAAL3914</name>
</gene>
<dbReference type="GO" id="GO:0006313">
    <property type="term" value="P:DNA transposition"/>
    <property type="evidence" value="ECO:0007669"/>
    <property type="project" value="InterPro"/>
</dbReference>
<dbReference type="HOGENOM" id="CLU_046404_1_0_11"/>
<dbReference type="Pfam" id="PF13808">
    <property type="entry name" value="DDE_Tnp_1_assoc"/>
    <property type="match status" value="1"/>
</dbReference>
<protein>
    <submittedName>
        <fullName evidence="4">Transposase</fullName>
    </submittedName>
</protein>
<dbReference type="STRING" id="326424.FRAAL3914"/>
<dbReference type="InterPro" id="IPR051698">
    <property type="entry name" value="Transposase_11-like"/>
</dbReference>
<dbReference type="GO" id="GO:0004803">
    <property type="term" value="F:transposase activity"/>
    <property type="evidence" value="ECO:0007669"/>
    <property type="project" value="InterPro"/>
</dbReference>
<evidence type="ECO:0000256" key="1">
    <source>
        <dbReference type="SAM" id="MobiDB-lite"/>
    </source>
</evidence>
<dbReference type="Proteomes" id="UP000000657">
    <property type="component" value="Chromosome"/>
</dbReference>
<dbReference type="AlphaFoldDB" id="Q0RIV8"/>
<dbReference type="NCBIfam" id="NF033564">
    <property type="entry name" value="transpos_ISAs1"/>
    <property type="match status" value="1"/>
</dbReference>